<protein>
    <submittedName>
        <fullName evidence="8">Type IV secretion system protein VirB8</fullName>
    </submittedName>
</protein>
<dbReference type="GO" id="GO:0016020">
    <property type="term" value="C:membrane"/>
    <property type="evidence" value="ECO:0007669"/>
    <property type="project" value="UniProtKB-SubCell"/>
</dbReference>
<dbReference type="Proteomes" id="UP000199477">
    <property type="component" value="Unassembled WGS sequence"/>
</dbReference>
<evidence type="ECO:0000256" key="3">
    <source>
        <dbReference type="ARBA" id="ARBA00022989"/>
    </source>
</evidence>
<organism evidence="8 9">
    <name type="scientific">Dyella marensis</name>
    <dbReference type="NCBI Taxonomy" id="500610"/>
    <lineage>
        <taxon>Bacteria</taxon>
        <taxon>Pseudomonadati</taxon>
        <taxon>Pseudomonadota</taxon>
        <taxon>Gammaproteobacteria</taxon>
        <taxon>Lysobacterales</taxon>
        <taxon>Rhodanobacteraceae</taxon>
        <taxon>Dyella</taxon>
    </lineage>
</organism>
<dbReference type="STRING" id="500610.SAMN02799615_03040"/>
<dbReference type="InterPro" id="IPR032710">
    <property type="entry name" value="NTF2-like_dom_sf"/>
</dbReference>
<proteinExistence type="predicted"/>
<dbReference type="InterPro" id="IPR007430">
    <property type="entry name" value="VirB8"/>
</dbReference>
<dbReference type="EMBL" id="FONH01000012">
    <property type="protein sequence ID" value="SFF29812.1"/>
    <property type="molecule type" value="Genomic_DNA"/>
</dbReference>
<feature type="compositionally biased region" description="Low complexity" evidence="5">
    <location>
        <begin position="303"/>
        <end position="325"/>
    </location>
</feature>
<reference evidence="9" key="1">
    <citation type="submission" date="2016-10" db="EMBL/GenBank/DDBJ databases">
        <authorList>
            <person name="Varghese N."/>
            <person name="Submissions S."/>
        </authorList>
    </citation>
    <scope>NUCLEOTIDE SEQUENCE [LARGE SCALE GENOMIC DNA]</scope>
    <source>
        <strain evidence="9">UNC178MFTsu3.1</strain>
    </source>
</reference>
<evidence type="ECO:0000256" key="1">
    <source>
        <dbReference type="ARBA" id="ARBA00004167"/>
    </source>
</evidence>
<feature type="domain" description="Bacterial virulence protein VirB8" evidence="7">
    <location>
        <begin position="19"/>
        <end position="236"/>
    </location>
</feature>
<dbReference type="CDD" id="cd16424">
    <property type="entry name" value="VirB8"/>
    <property type="match status" value="1"/>
</dbReference>
<dbReference type="SUPFAM" id="SSF54427">
    <property type="entry name" value="NTF2-like"/>
    <property type="match status" value="1"/>
</dbReference>
<evidence type="ECO:0000256" key="5">
    <source>
        <dbReference type="SAM" id="MobiDB-lite"/>
    </source>
</evidence>
<dbReference type="RefSeq" id="WP_035322394.1">
    <property type="nucleotide sequence ID" value="NZ_FONH01000012.1"/>
</dbReference>
<evidence type="ECO:0000256" key="4">
    <source>
        <dbReference type="ARBA" id="ARBA00023136"/>
    </source>
</evidence>
<dbReference type="Gene3D" id="3.10.450.230">
    <property type="entry name" value="VirB8 protein"/>
    <property type="match status" value="1"/>
</dbReference>
<feature type="compositionally biased region" description="Low complexity" evidence="5">
    <location>
        <begin position="239"/>
        <end position="268"/>
    </location>
</feature>
<keyword evidence="3 6" id="KW-1133">Transmembrane helix</keyword>
<feature type="region of interest" description="Disordered" evidence="5">
    <location>
        <begin position="238"/>
        <end position="325"/>
    </location>
</feature>
<keyword evidence="9" id="KW-1185">Reference proteome</keyword>
<evidence type="ECO:0000313" key="8">
    <source>
        <dbReference type="EMBL" id="SFF29812.1"/>
    </source>
</evidence>
<comment type="subcellular location">
    <subcellularLocation>
        <location evidence="1">Membrane</location>
        <topology evidence="1">Single-pass membrane protein</topology>
    </subcellularLocation>
</comment>
<dbReference type="AlphaFoldDB" id="A0A1I2HJD3"/>
<keyword evidence="4 6" id="KW-0472">Membrane</keyword>
<dbReference type="Pfam" id="PF04335">
    <property type="entry name" value="VirB8"/>
    <property type="match status" value="1"/>
</dbReference>
<evidence type="ECO:0000259" key="7">
    <source>
        <dbReference type="Pfam" id="PF04335"/>
    </source>
</evidence>
<gene>
    <name evidence="8" type="ORF">SAMN02799615_03040</name>
</gene>
<keyword evidence="2 6" id="KW-0812">Transmembrane</keyword>
<name>A0A1I2HJD3_9GAMM</name>
<accession>A0A1I2HJD3</accession>
<evidence type="ECO:0000256" key="2">
    <source>
        <dbReference type="ARBA" id="ARBA00022692"/>
    </source>
</evidence>
<evidence type="ECO:0000313" key="9">
    <source>
        <dbReference type="Proteomes" id="UP000199477"/>
    </source>
</evidence>
<feature type="transmembrane region" description="Helical" evidence="6">
    <location>
        <begin position="35"/>
        <end position="56"/>
    </location>
</feature>
<sequence>MLKRTSSKKIDEAVAKSVNFEVTVADLAKRSERRAWWVAGSSLVMSLILAGGYFYMLPLKEKVPYMVMADAYTGTATVARLTDDFTNRQISTSEAINRSNVAHFVLARESFDVATMTLRDWGTVLVMSSPDVAQAFRMLHAANNPSSPYKIYGRERAIRVKILSIVLIGGGEGRTPTGATVRFQRSIYTKQTGATQPLDSKIATIEFAYKSNLKMDDQYRIENPLGFQVTSYRVDSDYATAPPEESPVAPAAADPNAEPVAQQPAAQPEGTMTVQPGAAPAADEGLRTAPMPQAPIPEREAPRTTAPAPAAPAPARNTANGVGRR</sequence>
<evidence type="ECO:0000256" key="6">
    <source>
        <dbReference type="SAM" id="Phobius"/>
    </source>
</evidence>